<evidence type="ECO:0000256" key="4">
    <source>
        <dbReference type="ARBA" id="ARBA00025604"/>
    </source>
</evidence>
<keyword evidence="3" id="KW-0687">Ribonucleoprotein</keyword>
<dbReference type="InterPro" id="IPR050437">
    <property type="entry name" value="Ribos_protein_bS1-like"/>
</dbReference>
<comment type="function">
    <text evidence="4">Binds mRNA; thus facilitating recognition of the initiation point. It is needed to translate mRNA with a short Shine-Dalgarno (SD) purine-rich sequence.</text>
</comment>
<comment type="similarity">
    <text evidence="1">Belongs to the bacterial ribosomal protein bS1 family.</text>
</comment>
<evidence type="ECO:0000256" key="1">
    <source>
        <dbReference type="ARBA" id="ARBA00006767"/>
    </source>
</evidence>
<dbReference type="PANTHER" id="PTHR10724:SF7">
    <property type="entry name" value="SMALL RIBOSOMAL SUBUNIT PROTEIN BS1C"/>
    <property type="match status" value="1"/>
</dbReference>
<dbReference type="FunFam" id="2.40.50.140:FF:000103">
    <property type="entry name" value="protein RRP5 homolog"/>
    <property type="match status" value="1"/>
</dbReference>
<organism evidence="7 8">
    <name type="scientific">Candidatus Kerfeldbacteria bacterium RIFCSPHIGHO2_02_FULL_42_14</name>
    <dbReference type="NCBI Taxonomy" id="1798540"/>
    <lineage>
        <taxon>Bacteria</taxon>
        <taxon>Candidatus Kerfeldiibacteriota</taxon>
    </lineage>
</organism>
<comment type="caution">
    <text evidence="7">The sequence shown here is derived from an EMBL/GenBank/DDBJ whole genome shotgun (WGS) entry which is preliminary data.</text>
</comment>
<feature type="domain" description="S1 motif" evidence="6">
    <location>
        <begin position="30"/>
        <end position="97"/>
    </location>
</feature>
<feature type="compositionally biased region" description="Low complexity" evidence="5">
    <location>
        <begin position="371"/>
        <end position="385"/>
    </location>
</feature>
<evidence type="ECO:0000259" key="6">
    <source>
        <dbReference type="PROSITE" id="PS50126"/>
    </source>
</evidence>
<dbReference type="InterPro" id="IPR012340">
    <property type="entry name" value="NA-bd_OB-fold"/>
</dbReference>
<feature type="domain" description="S1 motif" evidence="6">
    <location>
        <begin position="294"/>
        <end position="363"/>
    </location>
</feature>
<dbReference type="STRING" id="1798540.A3B74_05015"/>
<evidence type="ECO:0000256" key="3">
    <source>
        <dbReference type="ARBA" id="ARBA00023274"/>
    </source>
</evidence>
<dbReference type="PROSITE" id="PS50126">
    <property type="entry name" value="S1"/>
    <property type="match status" value="4"/>
</dbReference>
<protein>
    <recommendedName>
        <fullName evidence="6">S1 motif domain-containing protein</fullName>
    </recommendedName>
</protein>
<dbReference type="PANTHER" id="PTHR10724">
    <property type="entry name" value="30S RIBOSOMAL PROTEIN S1"/>
    <property type="match status" value="1"/>
</dbReference>
<dbReference type="FunFam" id="2.40.50.140:FF:000051">
    <property type="entry name" value="RNA-binding transcriptional accessory protein"/>
    <property type="match status" value="1"/>
</dbReference>
<reference evidence="7 8" key="1">
    <citation type="journal article" date="2016" name="Nat. Commun.">
        <title>Thousands of microbial genomes shed light on interconnected biogeochemical processes in an aquifer system.</title>
        <authorList>
            <person name="Anantharaman K."/>
            <person name="Brown C.T."/>
            <person name="Hug L.A."/>
            <person name="Sharon I."/>
            <person name="Castelle C.J."/>
            <person name="Probst A.J."/>
            <person name="Thomas B.C."/>
            <person name="Singh A."/>
            <person name="Wilkins M.J."/>
            <person name="Karaoz U."/>
            <person name="Brodie E.L."/>
            <person name="Williams K.H."/>
            <person name="Hubbard S.S."/>
            <person name="Banfield J.F."/>
        </authorList>
    </citation>
    <scope>NUCLEOTIDE SEQUENCE [LARGE SCALE GENOMIC DNA]</scope>
</reference>
<dbReference type="GO" id="GO:0006412">
    <property type="term" value="P:translation"/>
    <property type="evidence" value="ECO:0007669"/>
    <property type="project" value="TreeGrafter"/>
</dbReference>
<feature type="region of interest" description="Disordered" evidence="5">
    <location>
        <begin position="371"/>
        <end position="421"/>
    </location>
</feature>
<dbReference type="Pfam" id="PF00575">
    <property type="entry name" value="S1"/>
    <property type="match status" value="3"/>
</dbReference>
<dbReference type="Proteomes" id="UP000177165">
    <property type="component" value="Unassembled WGS sequence"/>
</dbReference>
<sequence length="421" mass="46606">MLADALKIQEHNGTFAKLFSTVTVKIPKPGDVIQGRVLSASKSEVQLDIDGLTTGIIRGPELYDESGEQSNLRVGNVAEATVIDIENEKGIMELSFRFAGHAKAWKELEKLMREGRIVEAKIEEANKGGLLVKVGRVNGFLPVSQLTIEHYPRVEGGNRQRILERLQQYVGQAFKTKIIDVNEKENKLIVSERAAWEEKQQEALSGYKVGNVIEGKVSGVVDFGAFVEFGDGLEGLVHISELAWQRIENPRDIVKVGETIKATIIGIDRSKISLSMKKLIHDPWQKVGERYKIEQTVQGKVLKINPFGIFVELDPEIHGLAHISELSDKKISNPTEVVAIGKTFDFKIISMEPKHHRLGLSLKALKKSEVAPATTSTQKQTPTTALNTSTEDTEIKTELSTKQQEIKIESVTPDASKTAKS</sequence>
<dbReference type="GO" id="GO:0003735">
    <property type="term" value="F:structural constituent of ribosome"/>
    <property type="evidence" value="ECO:0007669"/>
    <property type="project" value="TreeGrafter"/>
</dbReference>
<dbReference type="InterPro" id="IPR035104">
    <property type="entry name" value="Ribosomal_protein_S1-like"/>
</dbReference>
<feature type="domain" description="S1 motif" evidence="6">
    <location>
        <begin position="210"/>
        <end position="277"/>
    </location>
</feature>
<dbReference type="PRINTS" id="PR00681">
    <property type="entry name" value="RIBOSOMALS1"/>
</dbReference>
<dbReference type="GO" id="GO:0022627">
    <property type="term" value="C:cytosolic small ribosomal subunit"/>
    <property type="evidence" value="ECO:0007669"/>
    <property type="project" value="TreeGrafter"/>
</dbReference>
<dbReference type="EMBL" id="MHKB01000002">
    <property type="protein sequence ID" value="OGY79990.1"/>
    <property type="molecule type" value="Genomic_DNA"/>
</dbReference>
<dbReference type="Gene3D" id="2.40.50.140">
    <property type="entry name" value="Nucleic acid-binding proteins"/>
    <property type="match status" value="4"/>
</dbReference>
<feature type="compositionally biased region" description="Basic and acidic residues" evidence="5">
    <location>
        <begin position="393"/>
        <end position="408"/>
    </location>
</feature>
<name>A0A1G2AVF3_9BACT</name>
<accession>A0A1G2AVF3</accession>
<proteinExistence type="inferred from homology"/>
<feature type="domain" description="S1 motif" evidence="6">
    <location>
        <begin position="115"/>
        <end position="193"/>
    </location>
</feature>
<gene>
    <name evidence="7" type="ORF">A3B74_05015</name>
</gene>
<evidence type="ECO:0000313" key="7">
    <source>
        <dbReference type="EMBL" id="OGY79990.1"/>
    </source>
</evidence>
<dbReference type="GO" id="GO:0003729">
    <property type="term" value="F:mRNA binding"/>
    <property type="evidence" value="ECO:0007669"/>
    <property type="project" value="UniProtKB-ARBA"/>
</dbReference>
<dbReference type="SUPFAM" id="SSF50249">
    <property type="entry name" value="Nucleic acid-binding proteins"/>
    <property type="match status" value="4"/>
</dbReference>
<evidence type="ECO:0000256" key="2">
    <source>
        <dbReference type="ARBA" id="ARBA00022980"/>
    </source>
</evidence>
<dbReference type="AlphaFoldDB" id="A0A1G2AVF3"/>
<dbReference type="InterPro" id="IPR003029">
    <property type="entry name" value="S1_domain"/>
</dbReference>
<dbReference type="CDD" id="cd04465">
    <property type="entry name" value="S1_RPS1_repeat_ec2_hs2"/>
    <property type="match status" value="1"/>
</dbReference>
<keyword evidence="2" id="KW-0689">Ribosomal protein</keyword>
<evidence type="ECO:0000256" key="5">
    <source>
        <dbReference type="SAM" id="MobiDB-lite"/>
    </source>
</evidence>
<evidence type="ECO:0000313" key="8">
    <source>
        <dbReference type="Proteomes" id="UP000177165"/>
    </source>
</evidence>
<dbReference type="SMART" id="SM00316">
    <property type="entry name" value="S1"/>
    <property type="match status" value="4"/>
</dbReference>